<dbReference type="SUPFAM" id="SSF56214">
    <property type="entry name" value="4'-phosphopantetheinyl transferase"/>
    <property type="match status" value="2"/>
</dbReference>
<dbReference type="Proteomes" id="UP001155840">
    <property type="component" value="Unassembled WGS sequence"/>
</dbReference>
<comment type="similarity">
    <text evidence="1">Belongs to the P-Pant transferase superfamily. Gsp/Sfp/HetI/AcpT family.</text>
</comment>
<dbReference type="InterPro" id="IPR050559">
    <property type="entry name" value="P-Pant_transferase_sf"/>
</dbReference>
<sequence length="251" mass="27643">MDDSTWPWAGIARLVLHSDNGEASGSSIDVSTLPTDALSVEQMELFRSWLSDHETVRAERFLHAEDRRDFVAAHALLRLQLRHHFSELPFPARIGADGQGGKPRLLAGHDSDGAAVDFNISHTRGMVACVTAGDHDVGIDCEPLARTVDAGLAEVCFSELECRWLKTQSSLTPSSAFLHLWTLKEAVTKALGTGLAIDLKTFSVLPFPPRIMEPSPEIGAHRRWSFRQWVSNDGFIVAMAARSRNGQPEHL</sequence>
<comment type="caution">
    <text evidence="5">The sequence shown here is derived from an EMBL/GenBank/DDBJ whole genome shotgun (WGS) entry which is preliminary data.</text>
</comment>
<dbReference type="AlphaFoldDB" id="A0AA44CCT8"/>
<dbReference type="PANTHER" id="PTHR12215:SF10">
    <property type="entry name" value="L-AMINOADIPATE-SEMIALDEHYDE DEHYDROGENASE-PHOSPHOPANTETHEINYL TRANSFERASE"/>
    <property type="match status" value="1"/>
</dbReference>
<feature type="domain" description="4'-phosphopantetheinyl transferase N-terminal" evidence="4">
    <location>
        <begin position="41"/>
        <end position="129"/>
    </location>
</feature>
<keyword evidence="6" id="KW-1185">Reference proteome</keyword>
<dbReference type="PANTHER" id="PTHR12215">
    <property type="entry name" value="PHOSPHOPANTETHEINE TRANSFERASE"/>
    <property type="match status" value="1"/>
</dbReference>
<protein>
    <submittedName>
        <fullName evidence="5">4'-phosphopantetheinyl transferase superfamily protein</fullName>
    </submittedName>
</protein>
<organism evidence="5 6">
    <name type="scientific">Ferranicluibacter rubi</name>
    <dbReference type="NCBI Taxonomy" id="2715133"/>
    <lineage>
        <taxon>Bacteria</taxon>
        <taxon>Pseudomonadati</taxon>
        <taxon>Pseudomonadota</taxon>
        <taxon>Alphaproteobacteria</taxon>
        <taxon>Hyphomicrobiales</taxon>
        <taxon>Rhizobiaceae</taxon>
        <taxon>Ferranicluibacter</taxon>
    </lineage>
</organism>
<evidence type="ECO:0000313" key="6">
    <source>
        <dbReference type="Proteomes" id="UP001155840"/>
    </source>
</evidence>
<evidence type="ECO:0000313" key="5">
    <source>
        <dbReference type="EMBL" id="NHT76806.1"/>
    </source>
</evidence>
<dbReference type="Gene3D" id="3.90.470.20">
    <property type="entry name" value="4'-phosphopantetheinyl transferase domain"/>
    <property type="match status" value="2"/>
</dbReference>
<dbReference type="InterPro" id="IPR008278">
    <property type="entry name" value="4-PPantetheinyl_Trfase_dom"/>
</dbReference>
<name>A0AA44CCT8_9HYPH</name>
<dbReference type="GO" id="GO:0019878">
    <property type="term" value="P:lysine biosynthetic process via aminoadipic acid"/>
    <property type="evidence" value="ECO:0007669"/>
    <property type="project" value="TreeGrafter"/>
</dbReference>
<dbReference type="GO" id="GO:0008897">
    <property type="term" value="F:holo-[acyl-carrier-protein] synthase activity"/>
    <property type="evidence" value="ECO:0007669"/>
    <property type="project" value="InterPro"/>
</dbReference>
<evidence type="ECO:0000259" key="3">
    <source>
        <dbReference type="Pfam" id="PF01648"/>
    </source>
</evidence>
<dbReference type="GO" id="GO:0000287">
    <property type="term" value="F:magnesium ion binding"/>
    <property type="evidence" value="ECO:0007669"/>
    <property type="project" value="InterPro"/>
</dbReference>
<dbReference type="Pfam" id="PF22624">
    <property type="entry name" value="AASDHPPT_N"/>
    <property type="match status" value="1"/>
</dbReference>
<dbReference type="InterPro" id="IPR037143">
    <property type="entry name" value="4-PPantetheinyl_Trfase_dom_sf"/>
</dbReference>
<evidence type="ECO:0000256" key="2">
    <source>
        <dbReference type="ARBA" id="ARBA00022679"/>
    </source>
</evidence>
<dbReference type="InterPro" id="IPR055066">
    <property type="entry name" value="AASDHPPT_N"/>
</dbReference>
<evidence type="ECO:0000259" key="4">
    <source>
        <dbReference type="Pfam" id="PF22624"/>
    </source>
</evidence>
<dbReference type="Pfam" id="PF01648">
    <property type="entry name" value="ACPS"/>
    <property type="match status" value="1"/>
</dbReference>
<keyword evidence="2 5" id="KW-0808">Transferase</keyword>
<gene>
    <name evidence="5" type="ORF">G8E10_13740</name>
</gene>
<reference evidence="5" key="1">
    <citation type="submission" date="2020-03" db="EMBL/GenBank/DDBJ databases">
        <title>Ferranicluibacter endophyticum gen. nov., sp. nov., a new genus isolated from Rubus ulmifolius Schott. stem.</title>
        <authorList>
            <person name="Roca-Couso R."/>
            <person name="Flores-Felix J.D."/>
            <person name="Igual J.M."/>
            <person name="Rivas R."/>
        </authorList>
    </citation>
    <scope>NUCLEOTIDE SEQUENCE</scope>
    <source>
        <strain evidence="5">CRRU44</strain>
    </source>
</reference>
<dbReference type="GO" id="GO:0005829">
    <property type="term" value="C:cytosol"/>
    <property type="evidence" value="ECO:0007669"/>
    <property type="project" value="TreeGrafter"/>
</dbReference>
<accession>A0AA44CCT8</accession>
<evidence type="ECO:0000256" key="1">
    <source>
        <dbReference type="ARBA" id="ARBA00010990"/>
    </source>
</evidence>
<dbReference type="RefSeq" id="WP_167129689.1">
    <property type="nucleotide sequence ID" value="NZ_JAANCM010000006.1"/>
</dbReference>
<proteinExistence type="inferred from homology"/>
<dbReference type="EMBL" id="JAANCM010000006">
    <property type="protein sequence ID" value="NHT76806.1"/>
    <property type="molecule type" value="Genomic_DNA"/>
</dbReference>
<feature type="domain" description="4'-phosphopantetheinyl transferase" evidence="3">
    <location>
        <begin position="137"/>
        <end position="238"/>
    </location>
</feature>